<dbReference type="GO" id="GO:0006874">
    <property type="term" value="P:intracellular calcium ion homeostasis"/>
    <property type="evidence" value="ECO:0007669"/>
    <property type="project" value="InterPro"/>
</dbReference>
<sequence length="750" mass="82417">MFKSRLLWFLAVFSYAFMLKLLYLSYVSSISVEKKNATGTAAVTTNINSKVASGDPNTKPLHANDIKPLKVLHDPLYMTFLFQSSWLLIFPIMQLYNCLKYRISPNVQFMLCLHLHRIPVFKNVQKRNRSDSSTTITDTNSNLSENEFLSRQGSPQQLDDLQSSERYANIHTATLNSNVAMEHAQPAVITEVVGRENSDEHNIDEQIIEEDGLSASNAITETIFNNTGNLTTTAHQSRTSELPILEQGSSSLGNSASFAHLRALEEQLSKTTDRKSRETLHMLINHYSKLSETVTNNEENLVKNNNGDVVFANSNTGGNSPSNIVAVAATTTTTTINGNSSNVNNNDTSNNDTSTTINSSTSDNNDTDHVNTPDAVTTPSKFAILNSFQIIRSLTISLLMSAATYCIFIALPSIPLSDLSIMSNLSVFEICNLLFAFTGIARLKTSSVNRNNNSSSHRPSVIANPSSSLRQIWLDFAGICFCIISVVIITSQGQGTGSLNDAIDPYVFDRLAGCLISGLGCLTIGPCCVIWFKYIYPQIVVLEKKNKRIFNGLPIFISNNGDRERFSLPMRANDNDLMTHTTSISTCSGGTVGSMHSRHVRKIWQNILLSLQASIIGLVNFISLGLLLLIRYHYNQGIKSATSGSDAADTGAANISSPSHILLDPKLIFSILFGYLPFIIAIIQLTLYESAGYASTICLGNILCTAIVEWIFNNNTTNVIVVTKGEAAGYLFLAIGLCWMCCTYKKRTYY</sequence>
<feature type="compositionally biased region" description="Polar residues" evidence="1">
    <location>
        <begin position="143"/>
        <end position="156"/>
    </location>
</feature>
<proteinExistence type="predicted"/>
<feature type="transmembrane region" description="Helical" evidence="2">
    <location>
        <begin position="7"/>
        <end position="26"/>
    </location>
</feature>
<feature type="region of interest" description="Disordered" evidence="1">
    <location>
        <begin position="335"/>
        <end position="372"/>
    </location>
</feature>
<accession>A0A376B557</accession>
<feature type="transmembrane region" description="Helical" evidence="2">
    <location>
        <begin position="607"/>
        <end position="630"/>
    </location>
</feature>
<feature type="transmembrane region" description="Helical" evidence="2">
    <location>
        <begin position="421"/>
        <end position="441"/>
    </location>
</feature>
<dbReference type="Proteomes" id="UP000262825">
    <property type="component" value="Unassembled WGS sequence"/>
</dbReference>
<keyword evidence="4" id="KW-1185">Reference proteome</keyword>
<feature type="transmembrane region" description="Helical" evidence="2">
    <location>
        <begin position="510"/>
        <end position="536"/>
    </location>
</feature>
<feature type="transmembrane region" description="Helical" evidence="2">
    <location>
        <begin position="692"/>
        <end position="712"/>
    </location>
</feature>
<keyword evidence="2" id="KW-0472">Membrane</keyword>
<dbReference type="GO" id="GO:0030234">
    <property type="term" value="F:enzyme regulator activity"/>
    <property type="evidence" value="ECO:0007669"/>
    <property type="project" value="InterPro"/>
</dbReference>
<evidence type="ECO:0000313" key="4">
    <source>
        <dbReference type="Proteomes" id="UP000262825"/>
    </source>
</evidence>
<dbReference type="InterPro" id="IPR031581">
    <property type="entry name" value="Csg2"/>
</dbReference>
<organism evidence="3 4">
    <name type="scientific">Saccharomycodes ludwigii</name>
    <dbReference type="NCBI Taxonomy" id="36035"/>
    <lineage>
        <taxon>Eukaryota</taxon>
        <taxon>Fungi</taxon>
        <taxon>Dikarya</taxon>
        <taxon>Ascomycota</taxon>
        <taxon>Saccharomycotina</taxon>
        <taxon>Saccharomycetes</taxon>
        <taxon>Saccharomycodales</taxon>
        <taxon>Saccharomycodaceae</taxon>
        <taxon>Saccharomycodes</taxon>
    </lineage>
</organism>
<feature type="compositionally biased region" description="Low complexity" evidence="1">
    <location>
        <begin position="335"/>
        <end position="364"/>
    </location>
</feature>
<dbReference type="VEuPathDB" id="FungiDB:SCODWIG_01588"/>
<evidence type="ECO:0000256" key="1">
    <source>
        <dbReference type="SAM" id="MobiDB-lite"/>
    </source>
</evidence>
<keyword evidence="2" id="KW-0812">Transmembrane</keyword>
<keyword evidence="2" id="KW-1133">Transmembrane helix</keyword>
<feature type="transmembrane region" description="Helical" evidence="2">
    <location>
        <begin position="394"/>
        <end position="415"/>
    </location>
</feature>
<feature type="compositionally biased region" description="Low complexity" evidence="1">
    <location>
        <begin position="131"/>
        <end position="142"/>
    </location>
</feature>
<dbReference type="AlphaFoldDB" id="A0A376B557"/>
<feature type="transmembrane region" description="Helical" evidence="2">
    <location>
        <begin position="727"/>
        <end position="744"/>
    </location>
</feature>
<reference evidence="4" key="1">
    <citation type="submission" date="2018-06" db="EMBL/GenBank/DDBJ databases">
        <authorList>
            <person name="Guldener U."/>
        </authorList>
    </citation>
    <scope>NUCLEOTIDE SEQUENCE [LARGE SCALE GENOMIC DNA]</scope>
    <source>
        <strain evidence="4">UTAD17</strain>
    </source>
</reference>
<evidence type="ECO:0000313" key="3">
    <source>
        <dbReference type="EMBL" id="SSD59827.1"/>
    </source>
</evidence>
<protein>
    <submittedName>
        <fullName evidence="3">Uncharacterized protein</fullName>
    </submittedName>
</protein>
<dbReference type="Pfam" id="PF16965">
    <property type="entry name" value="CSG2"/>
    <property type="match status" value="3"/>
</dbReference>
<evidence type="ECO:0000256" key="2">
    <source>
        <dbReference type="SAM" id="Phobius"/>
    </source>
</evidence>
<dbReference type="GO" id="GO:0005789">
    <property type="term" value="C:endoplasmic reticulum membrane"/>
    <property type="evidence" value="ECO:0007669"/>
    <property type="project" value="InterPro"/>
</dbReference>
<name>A0A376B557_9ASCO</name>
<feature type="transmembrane region" description="Helical" evidence="2">
    <location>
        <begin position="76"/>
        <end position="96"/>
    </location>
</feature>
<feature type="transmembrane region" description="Helical" evidence="2">
    <location>
        <begin position="472"/>
        <end position="490"/>
    </location>
</feature>
<feature type="transmembrane region" description="Helical" evidence="2">
    <location>
        <begin position="667"/>
        <end position="685"/>
    </location>
</feature>
<dbReference type="EMBL" id="UFAJ01000212">
    <property type="protein sequence ID" value="SSD59827.1"/>
    <property type="molecule type" value="Genomic_DNA"/>
</dbReference>
<gene>
    <name evidence="3" type="ORF">SCODWIG_01588</name>
</gene>
<feature type="region of interest" description="Disordered" evidence="1">
    <location>
        <begin position="129"/>
        <end position="156"/>
    </location>
</feature>